<protein>
    <submittedName>
        <fullName evidence="2">Uncharacterized protein</fullName>
    </submittedName>
</protein>
<sequence length="72" mass="7849">MQLPHAALAGSLTGLLFGLAVCLIQNIPVVDSLYRIMILTFAGAWMGMLLAWLNQLLPTRCDDHSEHQDSGV</sequence>
<gene>
    <name evidence="2" type="ORF">FEF65_09250</name>
</gene>
<comment type="caution">
    <text evidence="2">The sequence shown here is derived from an EMBL/GenBank/DDBJ whole genome shotgun (WGS) entry which is preliminary data.</text>
</comment>
<accession>A0A5R9GJ69</accession>
<feature type="transmembrane region" description="Helical" evidence="1">
    <location>
        <begin position="32"/>
        <end position="53"/>
    </location>
</feature>
<dbReference type="OrthoDB" id="5296478at2"/>
<dbReference type="EMBL" id="VBRY01000008">
    <property type="protein sequence ID" value="TLS66701.1"/>
    <property type="molecule type" value="Genomic_DNA"/>
</dbReference>
<evidence type="ECO:0000313" key="3">
    <source>
        <dbReference type="Proteomes" id="UP000306585"/>
    </source>
</evidence>
<dbReference type="AlphaFoldDB" id="A0A5R9GJ69"/>
<organism evidence="2 3">
    <name type="scientific">Mariprofundus erugo</name>
    <dbReference type="NCBI Taxonomy" id="2528639"/>
    <lineage>
        <taxon>Bacteria</taxon>
        <taxon>Pseudomonadati</taxon>
        <taxon>Pseudomonadota</taxon>
        <taxon>Candidatius Mariprofundia</taxon>
        <taxon>Mariprofundales</taxon>
        <taxon>Mariprofundaceae</taxon>
        <taxon>Mariprofundus</taxon>
    </lineage>
</organism>
<dbReference type="Proteomes" id="UP000306585">
    <property type="component" value="Unassembled WGS sequence"/>
</dbReference>
<keyword evidence="1" id="KW-0472">Membrane</keyword>
<evidence type="ECO:0000313" key="2">
    <source>
        <dbReference type="EMBL" id="TLS66701.1"/>
    </source>
</evidence>
<reference evidence="2 3" key="1">
    <citation type="journal article" date="2019" name="Appl. Environ. Microbiol.">
        <title>Environmental Evidence and Genomic Insight of Iron-oxidizing Bacteria Preference Towards More Corrosion Resistant Stainless Steel at Higher Salinities.</title>
        <authorList>
            <person name="Garrison C.E."/>
            <person name="Price K.A."/>
            <person name="Field E.K."/>
        </authorList>
    </citation>
    <scope>NUCLEOTIDE SEQUENCE [LARGE SCALE GENOMIC DNA]</scope>
    <source>
        <strain evidence="2 3">P3</strain>
    </source>
</reference>
<keyword evidence="1" id="KW-1133">Transmembrane helix</keyword>
<proteinExistence type="predicted"/>
<dbReference type="RefSeq" id="WP_138239530.1">
    <property type="nucleotide sequence ID" value="NZ_VBRY01000008.1"/>
</dbReference>
<keyword evidence="3" id="KW-1185">Reference proteome</keyword>
<evidence type="ECO:0000256" key="1">
    <source>
        <dbReference type="SAM" id="Phobius"/>
    </source>
</evidence>
<keyword evidence="1" id="KW-0812">Transmembrane</keyword>
<name>A0A5R9GJ69_9PROT</name>